<dbReference type="AlphaFoldDB" id="A0A034W277"/>
<proteinExistence type="predicted"/>
<sequence length="143" mass="16169">MVLLLFPSTTVTDTATSSTPAYRPFDDRQSNEFCTYWAYRFCRCRALYESFECIANTNAEQRWLRNELDTIAGLLMLINADDEAPDTTSSTALIGGFSNNIGTGASYINVMYIFTCIHTIFGPISVVQSTESRVYKHTYLKRV</sequence>
<organism evidence="1">
    <name type="scientific">Bactrocera dorsalis</name>
    <name type="common">Oriental fruit fly</name>
    <name type="synonym">Dacus dorsalis</name>
    <dbReference type="NCBI Taxonomy" id="27457"/>
    <lineage>
        <taxon>Eukaryota</taxon>
        <taxon>Metazoa</taxon>
        <taxon>Ecdysozoa</taxon>
        <taxon>Arthropoda</taxon>
        <taxon>Hexapoda</taxon>
        <taxon>Insecta</taxon>
        <taxon>Pterygota</taxon>
        <taxon>Neoptera</taxon>
        <taxon>Endopterygota</taxon>
        <taxon>Diptera</taxon>
        <taxon>Brachycera</taxon>
        <taxon>Muscomorpha</taxon>
        <taxon>Tephritoidea</taxon>
        <taxon>Tephritidae</taxon>
        <taxon>Bactrocera</taxon>
        <taxon>Bactrocera</taxon>
    </lineage>
</organism>
<evidence type="ECO:0000313" key="1">
    <source>
        <dbReference type="EMBL" id="JAC48447.1"/>
    </source>
</evidence>
<dbReference type="EMBL" id="GAKP01010505">
    <property type="protein sequence ID" value="JAC48447.1"/>
    <property type="molecule type" value="Transcribed_RNA"/>
</dbReference>
<accession>A0A034W277</accession>
<reference evidence="1" key="1">
    <citation type="journal article" date="2014" name="BMC Genomics">
        <title>Characterizing the developmental transcriptome of the oriental fruit fly, Bactrocera dorsalis (Diptera: Tephritidae) through comparative genomic analysis with Drosophila melanogaster utilizing modENCODE datasets.</title>
        <authorList>
            <person name="Geib S.M."/>
            <person name="Calla B."/>
            <person name="Hall B."/>
            <person name="Hou S."/>
            <person name="Manoukis N.C."/>
        </authorList>
    </citation>
    <scope>NUCLEOTIDE SEQUENCE</scope>
    <source>
        <strain evidence="1">Punador</strain>
    </source>
</reference>
<protein>
    <submittedName>
        <fullName evidence="1">Uncharacterized protein</fullName>
    </submittedName>
</protein>
<name>A0A034W277_BACDO</name>